<reference evidence="1 2" key="1">
    <citation type="submission" date="2016-06" db="EMBL/GenBank/DDBJ databases">
        <authorList>
            <person name="Kjaerup R.B."/>
            <person name="Dalgaard T.S."/>
            <person name="Juul-Madsen H.R."/>
        </authorList>
    </citation>
    <scope>NUCLEOTIDE SEQUENCE [LARGE SCALE GENOMIC DNA]</scope>
    <source>
        <strain evidence="1 2">ACS1953</strain>
    </source>
</reference>
<gene>
    <name evidence="1" type="ORF">A5726_22985</name>
</gene>
<comment type="caution">
    <text evidence="1">The sequence shown here is derived from an EMBL/GenBank/DDBJ whole genome shotgun (WGS) entry which is preliminary data.</text>
</comment>
<dbReference type="AlphaFoldDB" id="A0A1A1VV86"/>
<dbReference type="RefSeq" id="WP_064898534.1">
    <property type="nucleotide sequence ID" value="NZ_JBEUKP010000004.1"/>
</dbReference>
<evidence type="ECO:0000313" key="2">
    <source>
        <dbReference type="Proteomes" id="UP000093779"/>
    </source>
</evidence>
<protein>
    <submittedName>
        <fullName evidence="1">Uncharacterized protein</fullName>
    </submittedName>
</protein>
<evidence type="ECO:0000313" key="1">
    <source>
        <dbReference type="EMBL" id="OBF15047.1"/>
    </source>
</evidence>
<dbReference type="Proteomes" id="UP000093779">
    <property type="component" value="Unassembled WGS sequence"/>
</dbReference>
<dbReference type="EMBL" id="LZHX01000083">
    <property type="protein sequence ID" value="OBF15047.1"/>
    <property type="molecule type" value="Genomic_DNA"/>
</dbReference>
<name>A0A1A1VV86_9MYCO</name>
<sequence>MSDETEKITDAVRDFAALTRAAGSSTFDMAGIDALMAANADHRLTLFMAARLMNAACQQLAGLKDLTVDDILDEIRRAAIPPDERPSN</sequence>
<organism evidence="1 2">
    <name type="scientific">Mycolicibacterium conceptionense</name>
    <dbReference type="NCBI Taxonomy" id="451644"/>
    <lineage>
        <taxon>Bacteria</taxon>
        <taxon>Bacillati</taxon>
        <taxon>Actinomycetota</taxon>
        <taxon>Actinomycetes</taxon>
        <taxon>Mycobacteriales</taxon>
        <taxon>Mycobacteriaceae</taxon>
        <taxon>Mycolicibacterium</taxon>
    </lineage>
</organism>
<proteinExistence type="predicted"/>
<accession>A0A1A1VV86</accession>